<reference evidence="2" key="1">
    <citation type="submission" date="2020-10" db="EMBL/GenBank/DDBJ databases">
        <authorList>
            <person name="Kikuchi T."/>
        </authorList>
    </citation>
    <scope>NUCLEOTIDE SEQUENCE</scope>
    <source>
        <strain evidence="2">NKZ352</strain>
    </source>
</reference>
<keyword evidence="3" id="KW-1185">Reference proteome</keyword>
<feature type="compositionally biased region" description="Polar residues" evidence="1">
    <location>
        <begin position="95"/>
        <end position="112"/>
    </location>
</feature>
<protein>
    <submittedName>
        <fullName evidence="2">Uncharacterized protein</fullName>
    </submittedName>
</protein>
<dbReference type="Proteomes" id="UP000835052">
    <property type="component" value="Unassembled WGS sequence"/>
</dbReference>
<sequence>MSLHRSPRISDPGCRVWSLYRPASSRAKRKGSRPPEQLNVSMEDIENRNRLEPGSPKTREIERLQMENFQLKETIEKQGKKIKELMEVIRRMNSLSEVESSDSQNLERSSASVVPIQRVTPSKRESSSSSSRRLTEDVTTPRSSSNSDPQRTPTNGPTAPRPRRNLFTTSREVKKIIFFCLKASHASSDSSPALFLPRPAPGSNQIPPSARNIQPARSRISQQRREEIVSELRADRRREARERHLLDEGPATIPRRRTVAVTSPQNLPGQVQIEALGNSVNRDSTWAQASPVRLFLEQNKPEFIRRMQLRQQLIRMASNRRSELEAQKREAARAVVVGAQHVTNVRNVLFTDSTNICAFSEQEIRDLTKRNIQKSGDYKHRMGQKVMRIDALSNQILAKAFSVRVRRRSSSAPEDLFSFEKKYLFSILLLFLPHCHVLNIEFLYYPLFFRE</sequence>
<feature type="region of interest" description="Disordered" evidence="1">
    <location>
        <begin position="95"/>
        <end position="167"/>
    </location>
</feature>
<evidence type="ECO:0000256" key="1">
    <source>
        <dbReference type="SAM" id="MobiDB-lite"/>
    </source>
</evidence>
<accession>A0A8S1H341</accession>
<comment type="caution">
    <text evidence="2">The sequence shown here is derived from an EMBL/GenBank/DDBJ whole genome shotgun (WGS) entry which is preliminary data.</text>
</comment>
<name>A0A8S1H341_9PELO</name>
<dbReference type="OrthoDB" id="5840490at2759"/>
<organism evidence="2 3">
    <name type="scientific">Caenorhabditis auriculariae</name>
    <dbReference type="NCBI Taxonomy" id="2777116"/>
    <lineage>
        <taxon>Eukaryota</taxon>
        <taxon>Metazoa</taxon>
        <taxon>Ecdysozoa</taxon>
        <taxon>Nematoda</taxon>
        <taxon>Chromadorea</taxon>
        <taxon>Rhabditida</taxon>
        <taxon>Rhabditina</taxon>
        <taxon>Rhabditomorpha</taxon>
        <taxon>Rhabditoidea</taxon>
        <taxon>Rhabditidae</taxon>
        <taxon>Peloderinae</taxon>
        <taxon>Caenorhabditis</taxon>
    </lineage>
</organism>
<dbReference type="AlphaFoldDB" id="A0A8S1H341"/>
<feature type="region of interest" description="Disordered" evidence="1">
    <location>
        <begin position="203"/>
        <end position="225"/>
    </location>
</feature>
<gene>
    <name evidence="2" type="ORF">CAUJ_LOCUS5562</name>
</gene>
<evidence type="ECO:0000313" key="2">
    <source>
        <dbReference type="EMBL" id="CAD6189643.1"/>
    </source>
</evidence>
<feature type="compositionally biased region" description="Basic and acidic residues" evidence="1">
    <location>
        <begin position="45"/>
        <end position="57"/>
    </location>
</feature>
<evidence type="ECO:0000313" key="3">
    <source>
        <dbReference type="Proteomes" id="UP000835052"/>
    </source>
</evidence>
<proteinExistence type="predicted"/>
<feature type="region of interest" description="Disordered" evidence="1">
    <location>
        <begin position="22"/>
        <end position="57"/>
    </location>
</feature>
<feature type="compositionally biased region" description="Polar residues" evidence="1">
    <location>
        <begin position="137"/>
        <end position="157"/>
    </location>
</feature>
<dbReference type="EMBL" id="CAJGYM010000011">
    <property type="protein sequence ID" value="CAD6189643.1"/>
    <property type="molecule type" value="Genomic_DNA"/>
</dbReference>